<keyword evidence="2" id="KW-0472">Membrane</keyword>
<feature type="region of interest" description="Disordered" evidence="1">
    <location>
        <begin position="69"/>
        <end position="88"/>
    </location>
</feature>
<name>A0A0G1JFN5_9BACT</name>
<gene>
    <name evidence="4" type="ORF">UW63_C0035G0006</name>
</gene>
<evidence type="ECO:0000256" key="3">
    <source>
        <dbReference type="SAM" id="SignalP"/>
    </source>
</evidence>
<feature type="chain" id="PRO_5002537993" evidence="3">
    <location>
        <begin position="19"/>
        <end position="88"/>
    </location>
</feature>
<proteinExistence type="predicted"/>
<sequence>MKKLSLLPILLLSTTALADGGQHVDSTGCEGAGRVLFFILVVLALLFMLVAIVDAYKMRTDPVYRERSMRIDRERREARERDRRRTRG</sequence>
<evidence type="ECO:0000313" key="5">
    <source>
        <dbReference type="Proteomes" id="UP000034154"/>
    </source>
</evidence>
<dbReference type="AlphaFoldDB" id="A0A0G1JFN5"/>
<feature type="transmembrane region" description="Helical" evidence="2">
    <location>
        <begin position="34"/>
        <end position="56"/>
    </location>
</feature>
<organism evidence="4 5">
    <name type="scientific">Candidatus Uhrbacteria bacterium GW2011_GWF2_44_350</name>
    <dbReference type="NCBI Taxonomy" id="1619000"/>
    <lineage>
        <taxon>Bacteria</taxon>
        <taxon>Candidatus Uhriibacteriota</taxon>
    </lineage>
</organism>
<dbReference type="Proteomes" id="UP000034154">
    <property type="component" value="Unassembled WGS sequence"/>
</dbReference>
<reference evidence="4 5" key="1">
    <citation type="journal article" date="2015" name="Nature">
        <title>rRNA introns, odd ribosomes, and small enigmatic genomes across a large radiation of phyla.</title>
        <authorList>
            <person name="Brown C.T."/>
            <person name="Hug L.A."/>
            <person name="Thomas B.C."/>
            <person name="Sharon I."/>
            <person name="Castelle C.J."/>
            <person name="Singh A."/>
            <person name="Wilkins M.J."/>
            <person name="Williams K.H."/>
            <person name="Banfield J.F."/>
        </authorList>
    </citation>
    <scope>NUCLEOTIDE SEQUENCE [LARGE SCALE GENOMIC DNA]</scope>
</reference>
<keyword evidence="2" id="KW-1133">Transmembrane helix</keyword>
<protein>
    <submittedName>
        <fullName evidence="4">Uncharacterized protein</fullName>
    </submittedName>
</protein>
<evidence type="ECO:0000313" key="4">
    <source>
        <dbReference type="EMBL" id="KKT70133.1"/>
    </source>
</evidence>
<accession>A0A0G1JFN5</accession>
<keyword evidence="2" id="KW-0812">Transmembrane</keyword>
<dbReference type="EMBL" id="LCJB01000035">
    <property type="protein sequence ID" value="KKT70133.1"/>
    <property type="molecule type" value="Genomic_DNA"/>
</dbReference>
<evidence type="ECO:0000256" key="2">
    <source>
        <dbReference type="SAM" id="Phobius"/>
    </source>
</evidence>
<keyword evidence="3" id="KW-0732">Signal</keyword>
<feature type="signal peptide" evidence="3">
    <location>
        <begin position="1"/>
        <end position="18"/>
    </location>
</feature>
<evidence type="ECO:0000256" key="1">
    <source>
        <dbReference type="SAM" id="MobiDB-lite"/>
    </source>
</evidence>
<comment type="caution">
    <text evidence="4">The sequence shown here is derived from an EMBL/GenBank/DDBJ whole genome shotgun (WGS) entry which is preliminary data.</text>
</comment>